<evidence type="ECO:0000259" key="2">
    <source>
        <dbReference type="PROSITE" id="PS50053"/>
    </source>
</evidence>
<feature type="signal peptide" evidence="1">
    <location>
        <begin position="1"/>
        <end position="17"/>
    </location>
</feature>
<proteinExistence type="predicted"/>
<dbReference type="CDD" id="cd17039">
    <property type="entry name" value="Ubl_ubiquitin_like"/>
    <property type="match status" value="1"/>
</dbReference>
<dbReference type="InterPro" id="IPR029071">
    <property type="entry name" value="Ubiquitin-like_domsf"/>
</dbReference>
<feature type="chain" id="PRO_5030160521" description="Ubiquitin-like domain-containing protein" evidence="1">
    <location>
        <begin position="18"/>
        <end position="208"/>
    </location>
</feature>
<dbReference type="InterPro" id="IPR050158">
    <property type="entry name" value="Ubiquitin_ubiquitin-like"/>
</dbReference>
<protein>
    <recommendedName>
        <fullName evidence="2">Ubiquitin-like domain-containing protein</fullName>
    </recommendedName>
</protein>
<accession>A0A6U6MYB2</accession>
<sequence>MVAVAKALLGMLGVVSGFRDADMVRNVGHAADVGTEDDFQIFAKVPGAGLFVLRVKATDTINEVKEKIFAKSGMPTYAQRLVCQGTPVHAGKLSDFSKIGKDATLEVYAQLHSQPAPSGGTRFPIFVRHSADEPLNGKLFTLLVEPSDTVASVKAKIVKLMSSGAVTDPRPSHELCLTSRGPEGQFRLTDENTLEDYGIHRWSTLDLE</sequence>
<evidence type="ECO:0000256" key="1">
    <source>
        <dbReference type="SAM" id="SignalP"/>
    </source>
</evidence>
<dbReference type="PANTHER" id="PTHR10666">
    <property type="entry name" value="UBIQUITIN"/>
    <property type="match status" value="1"/>
</dbReference>
<feature type="domain" description="Ubiquitin-like" evidence="2">
    <location>
        <begin position="39"/>
        <end position="114"/>
    </location>
</feature>
<dbReference type="AlphaFoldDB" id="A0A6U6MYB2"/>
<dbReference type="InterPro" id="IPR000626">
    <property type="entry name" value="Ubiquitin-like_dom"/>
</dbReference>
<reference evidence="3" key="1">
    <citation type="submission" date="2021-01" db="EMBL/GenBank/DDBJ databases">
        <authorList>
            <person name="Corre E."/>
            <person name="Pelletier E."/>
            <person name="Niang G."/>
            <person name="Scheremetjew M."/>
            <person name="Finn R."/>
            <person name="Kale V."/>
            <person name="Holt S."/>
            <person name="Cochrane G."/>
            <person name="Meng A."/>
            <person name="Brown T."/>
            <person name="Cohen L."/>
        </authorList>
    </citation>
    <scope>NUCLEOTIDE SEQUENCE</scope>
    <source>
        <strain evidence="3">RCC3387</strain>
    </source>
</reference>
<dbReference type="Pfam" id="PF00240">
    <property type="entry name" value="ubiquitin"/>
    <property type="match status" value="2"/>
</dbReference>
<dbReference type="SUPFAM" id="SSF54236">
    <property type="entry name" value="Ubiquitin-like"/>
    <property type="match status" value="2"/>
</dbReference>
<keyword evidence="1" id="KW-0732">Signal</keyword>
<organism evidence="3">
    <name type="scientific">Zooxanthella nutricula</name>
    <dbReference type="NCBI Taxonomy" id="1333877"/>
    <lineage>
        <taxon>Eukaryota</taxon>
        <taxon>Sar</taxon>
        <taxon>Alveolata</taxon>
        <taxon>Dinophyceae</taxon>
        <taxon>Peridiniales</taxon>
        <taxon>Peridiniales incertae sedis</taxon>
        <taxon>Zooxanthella</taxon>
    </lineage>
</organism>
<evidence type="ECO:0000313" key="3">
    <source>
        <dbReference type="EMBL" id="CAD9568555.1"/>
    </source>
</evidence>
<dbReference type="PROSITE" id="PS50053">
    <property type="entry name" value="UBIQUITIN_2"/>
    <property type="match status" value="2"/>
</dbReference>
<name>A0A6U6MYB2_9DINO</name>
<dbReference type="Gene3D" id="3.10.20.90">
    <property type="entry name" value="Phosphatidylinositol 3-kinase Catalytic Subunit, Chain A, domain 1"/>
    <property type="match status" value="2"/>
</dbReference>
<dbReference type="SMART" id="SM00213">
    <property type="entry name" value="UBQ"/>
    <property type="match status" value="2"/>
</dbReference>
<dbReference type="EMBL" id="HBGW01043146">
    <property type="protein sequence ID" value="CAD9568555.1"/>
    <property type="molecule type" value="Transcribed_RNA"/>
</dbReference>
<gene>
    <name evidence="3" type="ORF">BRAN1462_LOCUS27335</name>
</gene>
<feature type="domain" description="Ubiquitin-like" evidence="2">
    <location>
        <begin position="123"/>
        <end position="208"/>
    </location>
</feature>